<comment type="catalytic activity">
    <reaction evidence="15">
        <text>L-lysine + NADPH + O2 = N(6)-hydroxy-L-lysine + NADP(+) + H2O</text>
        <dbReference type="Rhea" id="RHEA:23228"/>
        <dbReference type="ChEBI" id="CHEBI:15377"/>
        <dbReference type="ChEBI" id="CHEBI:15379"/>
        <dbReference type="ChEBI" id="CHEBI:32551"/>
        <dbReference type="ChEBI" id="CHEBI:57783"/>
        <dbReference type="ChEBI" id="CHEBI:57820"/>
        <dbReference type="ChEBI" id="CHEBI:58349"/>
        <dbReference type="EC" id="1.14.13.59"/>
    </reaction>
</comment>
<organism evidence="16 17">
    <name type="scientific">Umezawaea tangerina</name>
    <dbReference type="NCBI Taxonomy" id="84725"/>
    <lineage>
        <taxon>Bacteria</taxon>
        <taxon>Bacillati</taxon>
        <taxon>Actinomycetota</taxon>
        <taxon>Actinomycetes</taxon>
        <taxon>Pseudonocardiales</taxon>
        <taxon>Pseudonocardiaceae</taxon>
        <taxon>Umezawaea</taxon>
    </lineage>
</organism>
<keyword evidence="9" id="KW-0560">Oxidoreductase</keyword>
<evidence type="ECO:0000256" key="13">
    <source>
        <dbReference type="ARBA" id="ARBA00032493"/>
    </source>
</evidence>
<keyword evidence="7" id="KW-0274">FAD</keyword>
<evidence type="ECO:0000256" key="9">
    <source>
        <dbReference type="ARBA" id="ARBA00023002"/>
    </source>
</evidence>
<evidence type="ECO:0000256" key="6">
    <source>
        <dbReference type="ARBA" id="ARBA00022630"/>
    </source>
</evidence>
<dbReference type="EMBL" id="PVTF01000005">
    <property type="protein sequence ID" value="PRY41592.1"/>
    <property type="molecule type" value="Genomic_DNA"/>
</dbReference>
<evidence type="ECO:0000256" key="12">
    <source>
        <dbReference type="ARBA" id="ARBA00031158"/>
    </source>
</evidence>
<keyword evidence="6" id="KW-0285">Flavoprotein</keyword>
<reference evidence="16 17" key="1">
    <citation type="submission" date="2018-03" db="EMBL/GenBank/DDBJ databases">
        <title>Genomic Encyclopedia of Archaeal and Bacterial Type Strains, Phase II (KMG-II): from individual species to whole genera.</title>
        <authorList>
            <person name="Goeker M."/>
        </authorList>
    </citation>
    <scope>NUCLEOTIDE SEQUENCE [LARGE SCALE GENOMIC DNA]</scope>
    <source>
        <strain evidence="16 17">DSM 44720</strain>
    </source>
</reference>
<evidence type="ECO:0000256" key="3">
    <source>
        <dbReference type="ARBA" id="ARBA00007588"/>
    </source>
</evidence>
<proteinExistence type="inferred from homology"/>
<name>A0A2T0T7I7_9PSEU</name>
<evidence type="ECO:0000256" key="8">
    <source>
        <dbReference type="ARBA" id="ARBA00022857"/>
    </source>
</evidence>
<evidence type="ECO:0000256" key="14">
    <source>
        <dbReference type="ARBA" id="ARBA00032738"/>
    </source>
</evidence>
<keyword evidence="17" id="KW-1185">Reference proteome</keyword>
<dbReference type="GO" id="GO:0047091">
    <property type="term" value="F:L-lysine 6-monooxygenase (NADPH) activity"/>
    <property type="evidence" value="ECO:0007669"/>
    <property type="project" value="UniProtKB-EC"/>
</dbReference>
<dbReference type="Gene3D" id="3.50.50.60">
    <property type="entry name" value="FAD/NAD(P)-binding domain"/>
    <property type="match status" value="1"/>
</dbReference>
<keyword evidence="8" id="KW-0521">NADP</keyword>
<dbReference type="OrthoDB" id="7527071at2"/>
<dbReference type="AlphaFoldDB" id="A0A2T0T7I7"/>
<evidence type="ECO:0000256" key="4">
    <source>
        <dbReference type="ARBA" id="ARBA00013076"/>
    </source>
</evidence>
<dbReference type="InterPro" id="IPR036188">
    <property type="entry name" value="FAD/NAD-bd_sf"/>
</dbReference>
<evidence type="ECO:0000313" key="16">
    <source>
        <dbReference type="EMBL" id="PRY41592.1"/>
    </source>
</evidence>
<comment type="pathway">
    <text evidence="2">Siderophore biosynthesis.</text>
</comment>
<evidence type="ECO:0000313" key="17">
    <source>
        <dbReference type="Proteomes" id="UP000239494"/>
    </source>
</evidence>
<dbReference type="SUPFAM" id="SSF51905">
    <property type="entry name" value="FAD/NAD(P)-binding domain"/>
    <property type="match status" value="2"/>
</dbReference>
<evidence type="ECO:0000256" key="1">
    <source>
        <dbReference type="ARBA" id="ARBA00001974"/>
    </source>
</evidence>
<comment type="similarity">
    <text evidence="3">Belongs to the lysine N(6)-hydroxylase/L-ornithine N(5)-oxygenase family.</text>
</comment>
<keyword evidence="10" id="KW-0503">Monooxygenase</keyword>
<evidence type="ECO:0000256" key="15">
    <source>
        <dbReference type="ARBA" id="ARBA00048407"/>
    </source>
</evidence>
<evidence type="ECO:0000256" key="11">
    <source>
        <dbReference type="ARBA" id="ARBA00029939"/>
    </source>
</evidence>
<dbReference type="InterPro" id="IPR025700">
    <property type="entry name" value="Lys/Orn_oxygenase"/>
</dbReference>
<dbReference type="Pfam" id="PF13434">
    <property type="entry name" value="Lys_Orn_oxgnase"/>
    <property type="match status" value="1"/>
</dbReference>
<comment type="cofactor">
    <cofactor evidence="1">
        <name>FAD</name>
        <dbReference type="ChEBI" id="CHEBI:57692"/>
    </cofactor>
</comment>
<dbReference type="PANTHER" id="PTHR42802:SF1">
    <property type="entry name" value="L-ORNITHINE N(5)-MONOOXYGENASE"/>
    <property type="match status" value="1"/>
</dbReference>
<dbReference type="EC" id="1.14.13.59" evidence="4"/>
<evidence type="ECO:0000256" key="2">
    <source>
        <dbReference type="ARBA" id="ARBA00004924"/>
    </source>
</evidence>
<protein>
    <recommendedName>
        <fullName evidence="5">L-lysine N6-monooxygenase MbtG</fullName>
        <ecNumber evidence="4">1.14.13.59</ecNumber>
    </recommendedName>
    <alternativeName>
        <fullName evidence="14">Lysine 6-N-hydroxylase</fullName>
    </alternativeName>
    <alternativeName>
        <fullName evidence="13">Lysine N6-hydroxylase</fullName>
    </alternativeName>
    <alternativeName>
        <fullName evidence="11">Lysine-N-oxygenase</fullName>
    </alternativeName>
    <alternativeName>
        <fullName evidence="12">Mycobactin synthase protein G</fullName>
    </alternativeName>
</protein>
<evidence type="ECO:0000256" key="7">
    <source>
        <dbReference type="ARBA" id="ARBA00022827"/>
    </source>
</evidence>
<comment type="caution">
    <text evidence="16">The sequence shown here is derived from an EMBL/GenBank/DDBJ whole genome shotgun (WGS) entry which is preliminary data.</text>
</comment>
<dbReference type="PANTHER" id="PTHR42802">
    <property type="entry name" value="MONOOXYGENASE"/>
    <property type="match status" value="1"/>
</dbReference>
<gene>
    <name evidence="16" type="ORF">CLV43_105350</name>
</gene>
<evidence type="ECO:0000256" key="5">
    <source>
        <dbReference type="ARBA" id="ARBA00016406"/>
    </source>
</evidence>
<accession>A0A2T0T7I7</accession>
<evidence type="ECO:0000256" key="10">
    <source>
        <dbReference type="ARBA" id="ARBA00023033"/>
    </source>
</evidence>
<sequence length="438" mass="49375">MRDGSVRTHYDCIGIGAGPANLSLASLLHSRPEITNLFLEKKNEFGWHDGQQLPGTTLQVSMLKDLVSLADPTSRFSFLSYLHSCGKIYHFINAQFDAVPRQEFRNYMRWASEQNENVVFGEEVVSVDFDQVFTVRTSKRTLTANNISVGVGTKPWVPAVARIGEQQFHVSDIVELGANLSSKRVCVVGGGQSGAEAFLDLISRPAHDRPRRVSWVTRRRNYFPIDDSPFTNDFFVPSYSDYFFNLDRAKREEFVSQHVLASDGISEATLREIYQRVYVLRFIEGDRDAVALYPNREVFDVGPGSGQDDWAIKVSNTNHPGVVGQVDADVIVWATGFRSAPSDFLDPIAHRFEREGDELRIDKDFIAQWDGPADRNVFLHNAAPTQRGLPDRNLSLIAWRSQRVVDRLRGVRGDEQLPSFIEWSTKLGTEDATEVVFG</sequence>
<dbReference type="Proteomes" id="UP000239494">
    <property type="component" value="Unassembled WGS sequence"/>
</dbReference>